<dbReference type="STRING" id="1302250.GCA_001313225_01783"/>
<dbReference type="InterPro" id="IPR005182">
    <property type="entry name" value="YdbS-like_PH"/>
</dbReference>
<evidence type="ECO:0000313" key="4">
    <source>
        <dbReference type="Proteomes" id="UP000198402"/>
    </source>
</evidence>
<organism evidence="3 4">
    <name type="scientific">Secundilactobacillus silagei JCM 19001</name>
    <dbReference type="NCBI Taxonomy" id="1302250"/>
    <lineage>
        <taxon>Bacteria</taxon>
        <taxon>Bacillati</taxon>
        <taxon>Bacillota</taxon>
        <taxon>Bacilli</taxon>
        <taxon>Lactobacillales</taxon>
        <taxon>Lactobacillaceae</taxon>
        <taxon>Secundilactobacillus</taxon>
    </lineage>
</organism>
<keyword evidence="1" id="KW-0812">Transmembrane</keyword>
<sequence length="470" mass="53603">MTAKHLHPLAILPMMWKNLVNVIFSVLIVFGLFKALKQWQYFTILGIVVSLAILLAILKYWCLTYELGNQAITIHSGVIFRQQIHIPYNRIQTLQLKQWFYMKPFHVFAVSIETAGQSHAKAEGQLPMVTKHVVDQLQAVVNGGSQTSAITTYKTKPSTVYRINWSDLNAYAVTSMGIMPLLIALGWLYGKLDDILPQKWLNAVLSRTSQFSVLVIVGAVIGVLITGILISYLIIIQRYYHFQLAKQDQRLLTEKGFFQRNTIVASLDRIQAVVISQTILRQWLKLVSVQVILASSATNNEDQNNLVMMPVVKQQHYSQARTFIQWLPQVLPTYTRISPWAKWLLIRNAVMIVTVPVLILGIVFRPWGWLSLVALPIAVGLGAYSGRNMGVAILSPQLMSTQDGHFFKRSTYLIPKHRIQAMMVTQSVWMKRAQLAHLQLELRHGDAVQEVEVRYLPAQVAQSLYEWYRR</sequence>
<feature type="domain" description="YdbS-like PH" evidence="2">
    <location>
        <begin position="60"/>
        <end position="138"/>
    </location>
</feature>
<dbReference type="PIRSF" id="PIRSF026631">
    <property type="entry name" value="UCP026631"/>
    <property type="match status" value="1"/>
</dbReference>
<keyword evidence="1" id="KW-1133">Transmembrane helix</keyword>
<dbReference type="InterPro" id="IPR014529">
    <property type="entry name" value="UCP026631"/>
</dbReference>
<feature type="transmembrane region" description="Helical" evidence="1">
    <location>
        <begin position="12"/>
        <end position="33"/>
    </location>
</feature>
<feature type="transmembrane region" description="Helical" evidence="1">
    <location>
        <begin position="168"/>
        <end position="190"/>
    </location>
</feature>
<dbReference type="EMBL" id="BCMG01000005">
    <property type="protein sequence ID" value="GAX01188.1"/>
    <property type="molecule type" value="Genomic_DNA"/>
</dbReference>
<protein>
    <submittedName>
        <fullName evidence="3">Membrane protein</fullName>
    </submittedName>
</protein>
<reference evidence="3 4" key="1">
    <citation type="submission" date="2015-11" db="EMBL/GenBank/DDBJ databases">
        <title>Draft genome sequences of new species of the genus Lactobacillus isolated from orchardgrass silage.</title>
        <authorList>
            <person name="Tohno M."/>
            <person name="Tanizawa Y."/>
            <person name="Arita M."/>
        </authorList>
    </citation>
    <scope>NUCLEOTIDE SEQUENCE [LARGE SCALE GENOMIC DNA]</scope>
    <source>
        <strain evidence="3 4">IWT126</strain>
    </source>
</reference>
<dbReference type="OrthoDB" id="2195155at2"/>
<proteinExistence type="predicted"/>
<feature type="domain" description="YdbS-like PH" evidence="2">
    <location>
        <begin position="239"/>
        <end position="311"/>
    </location>
</feature>
<comment type="caution">
    <text evidence="3">The sequence shown here is derived from an EMBL/GenBank/DDBJ whole genome shotgun (WGS) entry which is preliminary data.</text>
</comment>
<dbReference type="Pfam" id="PF03703">
    <property type="entry name" value="bPH_2"/>
    <property type="match status" value="3"/>
</dbReference>
<feature type="transmembrane region" description="Helical" evidence="1">
    <location>
        <begin position="369"/>
        <end position="386"/>
    </location>
</feature>
<gene>
    <name evidence="3" type="ORF">IWT126_01214</name>
</gene>
<evidence type="ECO:0000256" key="1">
    <source>
        <dbReference type="SAM" id="Phobius"/>
    </source>
</evidence>
<dbReference type="AlphaFoldDB" id="A0A1Z5IHT0"/>
<name>A0A1Z5IHT0_9LACO</name>
<evidence type="ECO:0000259" key="2">
    <source>
        <dbReference type="Pfam" id="PF03703"/>
    </source>
</evidence>
<feature type="transmembrane region" description="Helical" evidence="1">
    <location>
        <begin position="344"/>
        <end position="363"/>
    </location>
</feature>
<dbReference type="PANTHER" id="PTHR34473:SF2">
    <property type="entry name" value="UPF0699 TRANSMEMBRANE PROTEIN YDBT"/>
    <property type="match status" value="1"/>
</dbReference>
<dbReference type="Proteomes" id="UP000198402">
    <property type="component" value="Unassembled WGS sequence"/>
</dbReference>
<keyword evidence="1" id="KW-0472">Membrane</keyword>
<dbReference type="PANTHER" id="PTHR34473">
    <property type="entry name" value="UPF0699 TRANSMEMBRANE PROTEIN YDBS"/>
    <property type="match status" value="1"/>
</dbReference>
<accession>A0A1Z5IHT0</accession>
<feature type="transmembrane region" description="Helical" evidence="1">
    <location>
        <begin position="39"/>
        <end position="58"/>
    </location>
</feature>
<feature type="transmembrane region" description="Helical" evidence="1">
    <location>
        <begin position="210"/>
        <end position="236"/>
    </location>
</feature>
<dbReference type="RefSeq" id="WP_089136614.1">
    <property type="nucleotide sequence ID" value="NZ_BCMG01000005.1"/>
</dbReference>
<evidence type="ECO:0000313" key="3">
    <source>
        <dbReference type="EMBL" id="GAX01188.1"/>
    </source>
</evidence>
<keyword evidence="4" id="KW-1185">Reference proteome</keyword>
<feature type="domain" description="YdbS-like PH" evidence="2">
    <location>
        <begin position="406"/>
        <end position="468"/>
    </location>
</feature>